<comment type="caution">
    <text evidence="1">The sequence shown here is derived from an EMBL/GenBank/DDBJ whole genome shotgun (WGS) entry which is preliminary data.</text>
</comment>
<sequence>MPSANLGGEVVISNTTTNGLFCVAKPVMDIEDTLQSVVDWANNSSLDSCRAVFSTTIWDLIRYYVAPSAGNCGLCQRYSVQFFG</sequence>
<accession>A0A9D4UGZ5</accession>
<protein>
    <submittedName>
        <fullName evidence="1">Uncharacterized protein</fullName>
    </submittedName>
</protein>
<dbReference type="AlphaFoldDB" id="A0A9D4UGZ5"/>
<gene>
    <name evidence="1" type="ORF">GOP47_0017821</name>
</gene>
<reference evidence="1" key="1">
    <citation type="submission" date="2021-01" db="EMBL/GenBank/DDBJ databases">
        <title>Adiantum capillus-veneris genome.</title>
        <authorList>
            <person name="Fang Y."/>
            <person name="Liao Q."/>
        </authorList>
    </citation>
    <scope>NUCLEOTIDE SEQUENCE</scope>
    <source>
        <strain evidence="1">H3</strain>
        <tissue evidence="1">Leaf</tissue>
    </source>
</reference>
<evidence type="ECO:0000313" key="2">
    <source>
        <dbReference type="Proteomes" id="UP000886520"/>
    </source>
</evidence>
<evidence type="ECO:0000313" key="1">
    <source>
        <dbReference type="EMBL" id="KAI5067293.1"/>
    </source>
</evidence>
<dbReference type="EMBL" id="JABFUD020000017">
    <property type="protein sequence ID" value="KAI5067293.1"/>
    <property type="molecule type" value="Genomic_DNA"/>
</dbReference>
<name>A0A9D4UGZ5_ADICA</name>
<dbReference type="Proteomes" id="UP000886520">
    <property type="component" value="Chromosome 17"/>
</dbReference>
<proteinExistence type="predicted"/>
<keyword evidence="2" id="KW-1185">Reference proteome</keyword>
<organism evidence="1 2">
    <name type="scientific">Adiantum capillus-veneris</name>
    <name type="common">Maidenhair fern</name>
    <dbReference type="NCBI Taxonomy" id="13818"/>
    <lineage>
        <taxon>Eukaryota</taxon>
        <taxon>Viridiplantae</taxon>
        <taxon>Streptophyta</taxon>
        <taxon>Embryophyta</taxon>
        <taxon>Tracheophyta</taxon>
        <taxon>Polypodiopsida</taxon>
        <taxon>Polypodiidae</taxon>
        <taxon>Polypodiales</taxon>
        <taxon>Pteridineae</taxon>
        <taxon>Pteridaceae</taxon>
        <taxon>Vittarioideae</taxon>
        <taxon>Adiantum</taxon>
    </lineage>
</organism>